<evidence type="ECO:0000313" key="9">
    <source>
        <dbReference type="Proteomes" id="UP000001052"/>
    </source>
</evidence>
<proteinExistence type="predicted"/>
<dbReference type="Pfam" id="PF14492">
    <property type="entry name" value="EFG_III"/>
    <property type="match status" value="1"/>
</dbReference>
<dbReference type="FunFam" id="3.30.70.240:FF:000001">
    <property type="entry name" value="Elongation factor G"/>
    <property type="match status" value="1"/>
</dbReference>
<keyword evidence="4" id="KW-0648">Protein biosynthesis</keyword>
<dbReference type="InterPro" id="IPR047872">
    <property type="entry name" value="EFG_IV"/>
</dbReference>
<dbReference type="Pfam" id="PF03764">
    <property type="entry name" value="EFG_IV"/>
    <property type="match status" value="1"/>
</dbReference>
<comment type="function">
    <text evidence="6">Catalyzes the GTP-dependent ribosomal translocation step during translation elongation. During this step, the ribosome changes from the pre-translocational (PRE) to the post-translocational (POST) state as the newly formed A-site-bound peptidyl-tRNA and P-site-bound deacylated tRNA move to the P and E sites, respectively. Catalyzes the coordinated movement of the two tRNA molecules, the mRNA and conformational changes in the ribosome.</text>
</comment>
<dbReference type="NCBIfam" id="NF009891">
    <property type="entry name" value="PRK13351.1-1"/>
    <property type="match status" value="1"/>
</dbReference>
<dbReference type="Gene3D" id="2.40.30.10">
    <property type="entry name" value="Translation factors"/>
    <property type="match status" value="1"/>
</dbReference>
<keyword evidence="9" id="KW-1185">Reference proteome</keyword>
<dbReference type="InterPro" id="IPR000795">
    <property type="entry name" value="T_Tr_GTP-bd_dom"/>
</dbReference>
<dbReference type="PANTHER" id="PTHR43261">
    <property type="entry name" value="TRANSLATION ELONGATION FACTOR G-RELATED"/>
    <property type="match status" value="1"/>
</dbReference>
<keyword evidence="3" id="KW-0251">Elongation factor</keyword>
<evidence type="ECO:0000256" key="4">
    <source>
        <dbReference type="ARBA" id="ARBA00022917"/>
    </source>
</evidence>
<dbReference type="CDD" id="cd04170">
    <property type="entry name" value="EF-G_bact"/>
    <property type="match status" value="1"/>
</dbReference>
<dbReference type="PROSITE" id="PS51722">
    <property type="entry name" value="G_TR_2"/>
    <property type="match status" value="1"/>
</dbReference>
<reference evidence="9" key="1">
    <citation type="submission" date="2009-09" db="EMBL/GenBank/DDBJ databases">
        <title>The complete chromosome of Desulfohalobium retbaense DSM 5692.</title>
        <authorList>
            <consortium name="US DOE Joint Genome Institute (JGI-PGF)"/>
            <person name="Lucas S."/>
            <person name="Copeland A."/>
            <person name="Lapidus A."/>
            <person name="Glavina del Rio T."/>
            <person name="Dalin E."/>
            <person name="Tice H."/>
            <person name="Bruce D."/>
            <person name="Goodwin L."/>
            <person name="Pitluck S."/>
            <person name="Kyrpides N."/>
            <person name="Mavromatis K."/>
            <person name="Ivanova N."/>
            <person name="Mikhailova N."/>
            <person name="Munk A.C."/>
            <person name="Brettin T."/>
            <person name="Detter J.C."/>
            <person name="Han C."/>
            <person name="Tapia R."/>
            <person name="Larimer F."/>
            <person name="Land M."/>
            <person name="Hauser L."/>
            <person name="Markowitz V."/>
            <person name="Cheng J.-F."/>
            <person name="Hugenholtz P."/>
            <person name="Woyke T."/>
            <person name="Wu D."/>
            <person name="Spring S."/>
            <person name="Klenk H.-P."/>
            <person name="Eisen J.A."/>
        </authorList>
    </citation>
    <scope>NUCLEOTIDE SEQUENCE [LARGE SCALE GENOMIC DNA]</scope>
    <source>
        <strain evidence="9">DSM 5692</strain>
    </source>
</reference>
<dbReference type="InterPro" id="IPR009022">
    <property type="entry name" value="EFG_III"/>
</dbReference>
<dbReference type="CDD" id="cd01434">
    <property type="entry name" value="EFG_mtEFG1_IV"/>
    <property type="match status" value="1"/>
</dbReference>
<evidence type="ECO:0000256" key="2">
    <source>
        <dbReference type="ARBA" id="ARBA00022741"/>
    </source>
</evidence>
<dbReference type="SUPFAM" id="SSF54211">
    <property type="entry name" value="Ribosomal protein S5 domain 2-like"/>
    <property type="match status" value="1"/>
</dbReference>
<evidence type="ECO:0000256" key="1">
    <source>
        <dbReference type="ARBA" id="ARBA00017872"/>
    </source>
</evidence>
<dbReference type="InterPro" id="IPR035647">
    <property type="entry name" value="EFG_III/V"/>
</dbReference>
<dbReference type="KEGG" id="drt:Dret_1937"/>
<dbReference type="InterPro" id="IPR041095">
    <property type="entry name" value="EFG_II"/>
</dbReference>
<sequence>MQETLQKQRTFALVGNSGNGKTSLAEMLLFQANATTRLGQVDKGSSVLDYEPEEMKRVGSIQPSFAHYTWQKNDHFCIDTPGDTNFVGDLPYLLTAVDSVVFVVDAVDGVKPLTKKLWSEVQKAELPAIIAVNKIDRERADFDQTFDGLSSILGIKPVLTYMPIGAESDFRGVVDVLGQKAFFFEDDGSVKEGEIPAQMTDQVEEIREITLENIAESDDELMEKYLEEGELSDDDVRKGLHIGVCNRTIVPVCATAAASGKGGTLILNLIQNLLPSPLERAAWTGTEGETRPSSPDEPTACFVCKTIVDPFSGQLSILRVLSGTLSPDVQLLNPEKESKEKIGHLQYLLGKHQTPCKTAVGPGALVAVAKLKDTATGNLLCAPEAPFVLNKPDLPPALLSYAIAAKEKGDEDKIFGAIHKMLDEDITLHLDRNEETGDMLLSGMGQLHIETAIERVKRRYKVEVQLNTPKIPYRETFKGKADVQGRYKKQSGGRGQFGDCWIRVEPRERGAGYEFEDAIVGGVIPKTFIPAVDKGIQETAGKGILAGAPVVDFKVTLYDGSYHSVDSSEMAFKVAGSMAFKKAAEQAGLKLLEPVVQMHIAVPEEYMGDIIGDLSSRRGKVLGYETTQGITEITAHVPMAEVLKYAPDLRSMTGGQGTFTMEFDHYSECPSNIEEKVVAENQQTE</sequence>
<organism evidence="8 9">
    <name type="scientific">Desulfohalobium retbaense (strain ATCC 49708 / DSM 5692 / JCM 16813 / HR100)</name>
    <dbReference type="NCBI Taxonomy" id="485915"/>
    <lineage>
        <taxon>Bacteria</taxon>
        <taxon>Pseudomonadati</taxon>
        <taxon>Thermodesulfobacteriota</taxon>
        <taxon>Desulfovibrionia</taxon>
        <taxon>Desulfovibrionales</taxon>
        <taxon>Desulfohalobiaceae</taxon>
        <taxon>Desulfohalobium</taxon>
    </lineage>
</organism>
<dbReference type="EMBL" id="CP001734">
    <property type="protein sequence ID" value="ACV69221.1"/>
    <property type="molecule type" value="Genomic_DNA"/>
</dbReference>
<name>C8X4J8_DESRD</name>
<dbReference type="SMART" id="SM00838">
    <property type="entry name" value="EFG_C"/>
    <property type="match status" value="1"/>
</dbReference>
<dbReference type="OrthoDB" id="9801472at2"/>
<dbReference type="GO" id="GO:0032790">
    <property type="term" value="P:ribosome disassembly"/>
    <property type="evidence" value="ECO:0007669"/>
    <property type="project" value="TreeGrafter"/>
</dbReference>
<dbReference type="InterPro" id="IPR027417">
    <property type="entry name" value="P-loop_NTPase"/>
</dbReference>
<dbReference type="InterPro" id="IPR005517">
    <property type="entry name" value="Transl_elong_EFG/EF2_IV"/>
</dbReference>
<dbReference type="Gene3D" id="3.40.50.300">
    <property type="entry name" value="P-loop containing nucleotide triphosphate hydrolases"/>
    <property type="match status" value="1"/>
</dbReference>
<dbReference type="InterPro" id="IPR053905">
    <property type="entry name" value="EF-G-like_DII"/>
</dbReference>
<dbReference type="InterPro" id="IPR020568">
    <property type="entry name" value="Ribosomal_Su5_D2-typ_SF"/>
</dbReference>
<dbReference type="InterPro" id="IPR009000">
    <property type="entry name" value="Transl_B-barrel_sf"/>
</dbReference>
<reference evidence="8 9" key="2">
    <citation type="journal article" date="2010" name="Stand. Genomic Sci.">
        <title>Complete genome sequence of Desulfohalobium retbaense type strain (HR(100)).</title>
        <authorList>
            <person name="Spring S."/>
            <person name="Nolan M."/>
            <person name="Lapidus A."/>
            <person name="Glavina Del Rio T."/>
            <person name="Copeland A."/>
            <person name="Tice H."/>
            <person name="Cheng J.F."/>
            <person name="Lucas S."/>
            <person name="Land M."/>
            <person name="Chen F."/>
            <person name="Bruce D."/>
            <person name="Goodwin L."/>
            <person name="Pitluck S."/>
            <person name="Ivanova N."/>
            <person name="Mavromatis K."/>
            <person name="Mikhailova N."/>
            <person name="Pati A."/>
            <person name="Chen A."/>
            <person name="Palaniappan K."/>
            <person name="Hauser L."/>
            <person name="Chang Y.J."/>
            <person name="Jeffries C.D."/>
            <person name="Munk C."/>
            <person name="Kiss H."/>
            <person name="Chain P."/>
            <person name="Han C."/>
            <person name="Brettin T."/>
            <person name="Detter J.C."/>
            <person name="Schuler E."/>
            <person name="Goker M."/>
            <person name="Rohde M."/>
            <person name="Bristow J."/>
            <person name="Eisen J.A."/>
            <person name="Markowitz V."/>
            <person name="Hugenholtz P."/>
            <person name="Kyrpides N.C."/>
            <person name="Klenk H.P."/>
        </authorList>
    </citation>
    <scope>NUCLEOTIDE SEQUENCE [LARGE SCALE GENOMIC DNA]</scope>
    <source>
        <strain evidence="8 9">DSM 5692</strain>
    </source>
</reference>
<dbReference type="AlphaFoldDB" id="C8X4J8"/>
<dbReference type="NCBIfam" id="NF009379">
    <property type="entry name" value="PRK12740.1-3"/>
    <property type="match status" value="1"/>
</dbReference>
<dbReference type="InterPro" id="IPR000640">
    <property type="entry name" value="EFG_V-like"/>
</dbReference>
<dbReference type="Proteomes" id="UP000001052">
    <property type="component" value="Chromosome"/>
</dbReference>
<dbReference type="InterPro" id="IPR035649">
    <property type="entry name" value="EFG_V"/>
</dbReference>
<evidence type="ECO:0000313" key="8">
    <source>
        <dbReference type="EMBL" id="ACV69221.1"/>
    </source>
</evidence>
<dbReference type="Pfam" id="PF00679">
    <property type="entry name" value="EFG_C"/>
    <property type="match status" value="1"/>
</dbReference>
<dbReference type="SUPFAM" id="SSF50447">
    <property type="entry name" value="Translation proteins"/>
    <property type="match status" value="1"/>
</dbReference>
<evidence type="ECO:0000256" key="3">
    <source>
        <dbReference type="ARBA" id="ARBA00022768"/>
    </source>
</evidence>
<dbReference type="GO" id="GO:0003924">
    <property type="term" value="F:GTPase activity"/>
    <property type="evidence" value="ECO:0007669"/>
    <property type="project" value="InterPro"/>
</dbReference>
<feature type="domain" description="Tr-type G" evidence="7">
    <location>
        <begin position="6"/>
        <end position="278"/>
    </location>
</feature>
<keyword evidence="2" id="KW-0547">Nucleotide-binding</keyword>
<dbReference type="HOGENOM" id="CLU_002794_4_1_7"/>
<accession>C8X4J8</accession>
<dbReference type="GO" id="GO:0005525">
    <property type="term" value="F:GTP binding"/>
    <property type="evidence" value="ECO:0007669"/>
    <property type="project" value="UniProtKB-KW"/>
</dbReference>
<protein>
    <recommendedName>
        <fullName evidence="1">Elongation factor G</fullName>
    </recommendedName>
</protein>
<keyword evidence="5" id="KW-0342">GTP-binding</keyword>
<evidence type="ECO:0000259" key="7">
    <source>
        <dbReference type="PROSITE" id="PS51722"/>
    </source>
</evidence>
<dbReference type="CDD" id="cd03713">
    <property type="entry name" value="EFG_mtEFG_C"/>
    <property type="match status" value="1"/>
</dbReference>
<dbReference type="Pfam" id="PF22042">
    <property type="entry name" value="EF-G_D2"/>
    <property type="match status" value="1"/>
</dbReference>
<evidence type="ECO:0000256" key="6">
    <source>
        <dbReference type="ARBA" id="ARBA00024731"/>
    </source>
</evidence>
<dbReference type="STRING" id="485915.Dret_1937"/>
<dbReference type="SUPFAM" id="SSF52540">
    <property type="entry name" value="P-loop containing nucleoside triphosphate hydrolases"/>
    <property type="match status" value="1"/>
</dbReference>
<dbReference type="SMART" id="SM00889">
    <property type="entry name" value="EFG_IV"/>
    <property type="match status" value="1"/>
</dbReference>
<dbReference type="CDD" id="cd16262">
    <property type="entry name" value="EFG_III"/>
    <property type="match status" value="1"/>
</dbReference>
<dbReference type="Pfam" id="PF00009">
    <property type="entry name" value="GTP_EFTU"/>
    <property type="match status" value="1"/>
</dbReference>
<dbReference type="NCBIfam" id="NF009381">
    <property type="entry name" value="PRK12740.1-5"/>
    <property type="match status" value="1"/>
</dbReference>
<dbReference type="PANTHER" id="PTHR43261:SF7">
    <property type="entry name" value="ELONGATION FACTOR G-LIKE PROTEIN"/>
    <property type="match status" value="1"/>
</dbReference>
<dbReference type="Gene3D" id="3.30.230.10">
    <property type="match status" value="1"/>
</dbReference>
<dbReference type="SUPFAM" id="SSF54980">
    <property type="entry name" value="EF-G C-terminal domain-like"/>
    <property type="match status" value="2"/>
</dbReference>
<dbReference type="eggNOG" id="COG0480">
    <property type="taxonomic scope" value="Bacteria"/>
</dbReference>
<dbReference type="Gene3D" id="3.30.70.240">
    <property type="match status" value="1"/>
</dbReference>
<dbReference type="GO" id="GO:0003746">
    <property type="term" value="F:translation elongation factor activity"/>
    <property type="evidence" value="ECO:0007669"/>
    <property type="project" value="UniProtKB-KW"/>
</dbReference>
<dbReference type="FunFam" id="3.30.230.10:FF:000003">
    <property type="entry name" value="Elongation factor G"/>
    <property type="match status" value="1"/>
</dbReference>
<dbReference type="RefSeq" id="WP_015752364.1">
    <property type="nucleotide sequence ID" value="NC_013223.1"/>
</dbReference>
<evidence type="ECO:0000256" key="5">
    <source>
        <dbReference type="ARBA" id="ARBA00023134"/>
    </source>
</evidence>
<dbReference type="Gene3D" id="3.30.70.870">
    <property type="entry name" value="Elongation Factor G (Translational Gtpase), domain 3"/>
    <property type="match status" value="1"/>
</dbReference>
<dbReference type="InterPro" id="IPR014721">
    <property type="entry name" value="Ribsml_uS5_D2-typ_fold_subgr"/>
</dbReference>
<gene>
    <name evidence="8" type="ordered locus">Dret_1937</name>
</gene>